<sequence>MVLRRPGWRYPGKRLARKNISRETIGLRGVRAEAFTWLIAG</sequence>
<dbReference type="Proteomes" id="UP000741013">
    <property type="component" value="Unassembled WGS sequence"/>
</dbReference>
<evidence type="ECO:0000313" key="1">
    <source>
        <dbReference type="EMBL" id="MBP2181660.1"/>
    </source>
</evidence>
<name>A0ABS4PQG8_9PSEU</name>
<proteinExistence type="predicted"/>
<comment type="caution">
    <text evidence="1">The sequence shown here is derived from an EMBL/GenBank/DDBJ whole genome shotgun (WGS) entry which is preliminary data.</text>
</comment>
<dbReference type="EMBL" id="JAGGMS010000001">
    <property type="protein sequence ID" value="MBP2181660.1"/>
    <property type="molecule type" value="Genomic_DNA"/>
</dbReference>
<protein>
    <submittedName>
        <fullName evidence="1">Uncharacterized protein</fullName>
    </submittedName>
</protein>
<reference evidence="1 2" key="1">
    <citation type="submission" date="2021-03" db="EMBL/GenBank/DDBJ databases">
        <title>Sequencing the genomes of 1000 actinobacteria strains.</title>
        <authorList>
            <person name="Klenk H.-P."/>
        </authorList>
    </citation>
    <scope>NUCLEOTIDE SEQUENCE [LARGE SCALE GENOMIC DNA]</scope>
    <source>
        <strain evidence="1 2">DSM 45510</strain>
    </source>
</reference>
<evidence type="ECO:0000313" key="2">
    <source>
        <dbReference type="Proteomes" id="UP000741013"/>
    </source>
</evidence>
<gene>
    <name evidence="1" type="ORF">JOM49_003186</name>
</gene>
<accession>A0ABS4PQG8</accession>
<organism evidence="1 2">
    <name type="scientific">Amycolatopsis magusensis</name>
    <dbReference type="NCBI Taxonomy" id="882444"/>
    <lineage>
        <taxon>Bacteria</taxon>
        <taxon>Bacillati</taxon>
        <taxon>Actinomycetota</taxon>
        <taxon>Actinomycetes</taxon>
        <taxon>Pseudonocardiales</taxon>
        <taxon>Pseudonocardiaceae</taxon>
        <taxon>Amycolatopsis</taxon>
    </lineage>
</organism>
<keyword evidence="2" id="KW-1185">Reference proteome</keyword>